<organism evidence="1 2">
    <name type="scientific">Streptococcus alactolyticus</name>
    <dbReference type="NCBI Taxonomy" id="29389"/>
    <lineage>
        <taxon>Bacteria</taxon>
        <taxon>Bacillati</taxon>
        <taxon>Bacillota</taxon>
        <taxon>Bacilli</taxon>
        <taxon>Lactobacillales</taxon>
        <taxon>Streptococcaceae</taxon>
        <taxon>Streptococcus</taxon>
    </lineage>
</organism>
<dbReference type="AlphaFoldDB" id="A0A6N7X612"/>
<comment type="caution">
    <text evidence="1">The sequence shown here is derived from an EMBL/GenBank/DDBJ whole genome shotgun (WGS) entry which is preliminary data.</text>
</comment>
<name>A0A6N7X612_STRAY</name>
<protein>
    <submittedName>
        <fullName evidence="1">Uncharacterized protein</fullName>
    </submittedName>
</protein>
<proteinExistence type="predicted"/>
<accession>A0A6N7X612</accession>
<dbReference type="Proteomes" id="UP000471052">
    <property type="component" value="Unassembled WGS sequence"/>
</dbReference>
<reference evidence="1 2" key="1">
    <citation type="submission" date="2019-08" db="EMBL/GenBank/DDBJ databases">
        <title>In-depth cultivation of the pig gut microbiome towards novel bacterial diversity and tailored functional studies.</title>
        <authorList>
            <person name="Wylensek D."/>
            <person name="Hitch T.C.A."/>
            <person name="Clavel T."/>
        </authorList>
    </citation>
    <scope>NUCLEOTIDE SEQUENCE [LARGE SCALE GENOMIC DNA]</scope>
    <source>
        <strain evidence="1 2">BL-178-WT-3A</strain>
    </source>
</reference>
<evidence type="ECO:0000313" key="1">
    <source>
        <dbReference type="EMBL" id="MST54148.1"/>
    </source>
</evidence>
<dbReference type="EMBL" id="VUNP01000032">
    <property type="protein sequence ID" value="MST54148.1"/>
    <property type="molecule type" value="Genomic_DNA"/>
</dbReference>
<evidence type="ECO:0000313" key="2">
    <source>
        <dbReference type="Proteomes" id="UP000471052"/>
    </source>
</evidence>
<gene>
    <name evidence="1" type="ORF">FYJ82_07100</name>
</gene>
<sequence length="115" mass="13840">MKEIALSKTDRELFGLHPNYERETGLDQVSFEVPYELFKTLLKRTGQRLTHEEFLSITIHPANRTKKTVRQYQFLFSIWMNDNIKNEVRKPSEQLQTGCLRTRRRRLGRSSYHRK</sequence>
<dbReference type="RefSeq" id="WP_154455264.1">
    <property type="nucleotide sequence ID" value="NZ_JALFHL010000030.1"/>
</dbReference>